<feature type="transmembrane region" description="Helical" evidence="10">
    <location>
        <begin position="276"/>
        <end position="296"/>
    </location>
</feature>
<evidence type="ECO:0000256" key="5">
    <source>
        <dbReference type="ARBA" id="ARBA00022692"/>
    </source>
</evidence>
<dbReference type="Gene3D" id="1.10.4160.10">
    <property type="entry name" value="Hydantoin permease"/>
    <property type="match status" value="1"/>
</dbReference>
<feature type="transmembrane region" description="Helical" evidence="10">
    <location>
        <begin position="317"/>
        <end position="344"/>
    </location>
</feature>
<dbReference type="GeneID" id="54479243"/>
<reference evidence="11" key="1">
    <citation type="journal article" date="2020" name="Stud. Mycol.">
        <title>101 Dothideomycetes genomes: a test case for predicting lifestyles and emergence of pathogens.</title>
        <authorList>
            <person name="Haridas S."/>
            <person name="Albert R."/>
            <person name="Binder M."/>
            <person name="Bloem J."/>
            <person name="Labutti K."/>
            <person name="Salamov A."/>
            <person name="Andreopoulos B."/>
            <person name="Baker S."/>
            <person name="Barry K."/>
            <person name="Bills G."/>
            <person name="Bluhm B."/>
            <person name="Cannon C."/>
            <person name="Castanera R."/>
            <person name="Culley D."/>
            <person name="Daum C."/>
            <person name="Ezra D."/>
            <person name="Gonzalez J."/>
            <person name="Henrissat B."/>
            <person name="Kuo A."/>
            <person name="Liang C."/>
            <person name="Lipzen A."/>
            <person name="Lutzoni F."/>
            <person name="Magnuson J."/>
            <person name="Mondo S."/>
            <person name="Nolan M."/>
            <person name="Ohm R."/>
            <person name="Pangilinan J."/>
            <person name="Park H.-J."/>
            <person name="Ramirez L."/>
            <person name="Alfaro M."/>
            <person name="Sun H."/>
            <person name="Tritt A."/>
            <person name="Yoshinaga Y."/>
            <person name="Zwiers L.-H."/>
            <person name="Turgeon B."/>
            <person name="Goodwin S."/>
            <person name="Spatafora J."/>
            <person name="Crous P."/>
            <person name="Grigoriev I."/>
        </authorList>
    </citation>
    <scope>NUCLEOTIDE SEQUENCE</scope>
    <source>
        <strain evidence="11">CBS 113389</strain>
    </source>
</reference>
<comment type="similarity">
    <text evidence="2 8">Belongs to the purine-cytosine permease (2.A.39) family.</text>
</comment>
<feature type="transmembrane region" description="Helical" evidence="10">
    <location>
        <begin position="441"/>
        <end position="459"/>
    </location>
</feature>
<feature type="transmembrane region" description="Helical" evidence="10">
    <location>
        <begin position="413"/>
        <end position="429"/>
    </location>
</feature>
<evidence type="ECO:0000256" key="1">
    <source>
        <dbReference type="ARBA" id="ARBA00004141"/>
    </source>
</evidence>
<dbReference type="PIRSF" id="PIRSF002744">
    <property type="entry name" value="Pur-cyt_permease"/>
    <property type="match status" value="1"/>
</dbReference>
<protein>
    <submittedName>
        <fullName evidence="11">Permease for cytosine/purines, uracil, thiamine, allantoin-domain-containing protein</fullName>
    </submittedName>
</protein>
<gene>
    <name evidence="11" type="ORF">BDY17DRAFT_353842</name>
</gene>
<evidence type="ECO:0000256" key="4">
    <source>
        <dbReference type="ARBA" id="ARBA00022553"/>
    </source>
</evidence>
<feature type="transmembrane region" description="Helical" evidence="10">
    <location>
        <begin position="139"/>
        <end position="161"/>
    </location>
</feature>
<feature type="transmembrane region" description="Helical" evidence="10">
    <location>
        <begin position="110"/>
        <end position="133"/>
    </location>
</feature>
<keyword evidence="3 8" id="KW-0813">Transport</keyword>
<dbReference type="RefSeq" id="XP_033590324.1">
    <property type="nucleotide sequence ID" value="XM_033738241.1"/>
</dbReference>
<evidence type="ECO:0000256" key="10">
    <source>
        <dbReference type="SAM" id="Phobius"/>
    </source>
</evidence>
<evidence type="ECO:0000256" key="9">
    <source>
        <dbReference type="SAM" id="MobiDB-lite"/>
    </source>
</evidence>
<accession>A0A6A6PVJ3</accession>
<evidence type="ECO:0000256" key="7">
    <source>
        <dbReference type="ARBA" id="ARBA00023136"/>
    </source>
</evidence>
<feature type="region of interest" description="Disordered" evidence="9">
    <location>
        <begin position="1"/>
        <end position="50"/>
    </location>
</feature>
<dbReference type="OrthoDB" id="5428495at2759"/>
<evidence type="ECO:0000256" key="3">
    <source>
        <dbReference type="ARBA" id="ARBA00022448"/>
    </source>
</evidence>
<organism evidence="11 12">
    <name type="scientific">Neohortaea acidophila</name>
    <dbReference type="NCBI Taxonomy" id="245834"/>
    <lineage>
        <taxon>Eukaryota</taxon>
        <taxon>Fungi</taxon>
        <taxon>Dikarya</taxon>
        <taxon>Ascomycota</taxon>
        <taxon>Pezizomycotina</taxon>
        <taxon>Dothideomycetes</taxon>
        <taxon>Dothideomycetidae</taxon>
        <taxon>Mycosphaerellales</taxon>
        <taxon>Teratosphaeriaceae</taxon>
        <taxon>Neohortaea</taxon>
    </lineage>
</organism>
<comment type="subcellular location">
    <subcellularLocation>
        <location evidence="1">Membrane</location>
        <topology evidence="1">Multi-pass membrane protein</topology>
    </subcellularLocation>
</comment>
<keyword evidence="5 10" id="KW-0812">Transmembrane</keyword>
<keyword evidence="7 8" id="KW-0472">Membrane</keyword>
<evidence type="ECO:0000256" key="8">
    <source>
        <dbReference type="PIRNR" id="PIRNR002744"/>
    </source>
</evidence>
<dbReference type="PANTHER" id="PTHR31806:SF7">
    <property type="entry name" value="TRANSPORTER, PUTATIVE (AFU_ORTHOLOGUE AFUA_2G04690)-RELATED"/>
    <property type="match status" value="1"/>
</dbReference>
<feature type="transmembrane region" description="Helical" evidence="10">
    <location>
        <begin position="244"/>
        <end position="264"/>
    </location>
</feature>
<sequence length="548" mass="59295">MSSTTEERKEMGQTTAEPSSLEEGKTMSPTTSDINEKSSPPPAYPDVERSDSVVAAEIHRTIQIQSSIGVLRVLRRAEEWIDSKVGIELRGIDRIPEEEKQPPSQWNIFLLWWSLNVHVGVLPLGVLGPAFGLALKPSIAASVLGTALGALCTAYTGTLGPRTGLRQIACSRYSFGFWGAKLCSILNVVVGGGFYVVNLVVVGEILSAVSDYSLSIEVGIVIIAVVSYLISIFGFKLIHTYEKYSWMVTFVLMCVLYGQAAPLVEPDAPGFDASGTLAFAGSFLTIVAICFSNASGWCSISSDYMCNYPANISSLKVFGLIWSGIMLPTCWSIVLGALLGNIAITAARAPYAHVYTAHGLGGLIFEVYHPVGWSKFCLVILTFSVLGNNIAINYSSGLSLQLLGHYFHAVPRFIWSFLFAIVVAVLAIAGRQSLSNVVSDFVSLLGYWTVSFTLILLIEDKFFRRREGYNLTVWDKPDKLPWGAAAVLSLLSGYLAGGLPGAAQTWFVGPIAANFGKYGGDCGVYMSAAITIVVYFPARALERRYTGR</sequence>
<dbReference type="GO" id="GO:0000329">
    <property type="term" value="C:fungal-type vacuole membrane"/>
    <property type="evidence" value="ECO:0007669"/>
    <property type="project" value="TreeGrafter"/>
</dbReference>
<dbReference type="GO" id="GO:0005886">
    <property type="term" value="C:plasma membrane"/>
    <property type="evidence" value="ECO:0007669"/>
    <property type="project" value="TreeGrafter"/>
</dbReference>
<dbReference type="InterPro" id="IPR026030">
    <property type="entry name" value="Pur-cyt_permease_Fcy2/21/22"/>
</dbReference>
<feature type="transmembrane region" description="Helical" evidence="10">
    <location>
        <begin position="182"/>
        <end position="206"/>
    </location>
</feature>
<keyword evidence="6 10" id="KW-1133">Transmembrane helix</keyword>
<dbReference type="EMBL" id="MU001635">
    <property type="protein sequence ID" value="KAF2483754.1"/>
    <property type="molecule type" value="Genomic_DNA"/>
</dbReference>
<dbReference type="Proteomes" id="UP000799767">
    <property type="component" value="Unassembled WGS sequence"/>
</dbReference>
<evidence type="ECO:0000313" key="12">
    <source>
        <dbReference type="Proteomes" id="UP000799767"/>
    </source>
</evidence>
<keyword evidence="4" id="KW-0597">Phosphoprotein</keyword>
<dbReference type="InterPro" id="IPR001248">
    <property type="entry name" value="Pur-cyt_permease"/>
</dbReference>
<feature type="transmembrane region" description="Helical" evidence="10">
    <location>
        <begin position="212"/>
        <end position="232"/>
    </location>
</feature>
<feature type="compositionally biased region" description="Basic and acidic residues" evidence="9">
    <location>
        <begin position="1"/>
        <end position="11"/>
    </location>
</feature>
<feature type="transmembrane region" description="Helical" evidence="10">
    <location>
        <begin position="523"/>
        <end position="541"/>
    </location>
</feature>
<dbReference type="GO" id="GO:0022857">
    <property type="term" value="F:transmembrane transporter activity"/>
    <property type="evidence" value="ECO:0007669"/>
    <property type="project" value="InterPro"/>
</dbReference>
<dbReference type="Pfam" id="PF02133">
    <property type="entry name" value="Transp_cyt_pur"/>
    <property type="match status" value="1"/>
</dbReference>
<keyword evidence="12" id="KW-1185">Reference proteome</keyword>
<evidence type="ECO:0000256" key="2">
    <source>
        <dbReference type="ARBA" id="ARBA00008974"/>
    </source>
</evidence>
<evidence type="ECO:0000313" key="11">
    <source>
        <dbReference type="EMBL" id="KAF2483754.1"/>
    </source>
</evidence>
<feature type="transmembrane region" description="Helical" evidence="10">
    <location>
        <begin position="480"/>
        <end position="503"/>
    </location>
</feature>
<dbReference type="FunFam" id="1.10.4160.10:FF:000002">
    <property type="entry name" value="Purine-cytosine permease fcyB"/>
    <property type="match status" value="1"/>
</dbReference>
<dbReference type="AlphaFoldDB" id="A0A6A6PVJ3"/>
<name>A0A6A6PVJ3_9PEZI</name>
<evidence type="ECO:0000256" key="6">
    <source>
        <dbReference type="ARBA" id="ARBA00022989"/>
    </source>
</evidence>
<feature type="transmembrane region" description="Helical" evidence="10">
    <location>
        <begin position="373"/>
        <end position="392"/>
    </location>
</feature>
<dbReference type="PANTHER" id="PTHR31806">
    <property type="entry name" value="PURINE-CYTOSINE PERMEASE FCY2-RELATED"/>
    <property type="match status" value="1"/>
</dbReference>
<proteinExistence type="inferred from homology"/>
<dbReference type="GO" id="GO:0015851">
    <property type="term" value="P:nucleobase transport"/>
    <property type="evidence" value="ECO:0007669"/>
    <property type="project" value="UniProtKB-ARBA"/>
</dbReference>